<keyword evidence="1" id="KW-0175">Coiled coil</keyword>
<accession>A0A1M8AC93</accession>
<protein>
    <submittedName>
        <fullName evidence="3">Uncharacterized protein</fullName>
    </submittedName>
</protein>
<feature type="compositionally biased region" description="Polar residues" evidence="2">
    <location>
        <begin position="671"/>
        <end position="687"/>
    </location>
</feature>
<organism evidence="3 4">
    <name type="scientific">Malassezia sympodialis (strain ATCC 42132)</name>
    <name type="common">Atopic eczema-associated yeast</name>
    <dbReference type="NCBI Taxonomy" id="1230383"/>
    <lineage>
        <taxon>Eukaryota</taxon>
        <taxon>Fungi</taxon>
        <taxon>Dikarya</taxon>
        <taxon>Basidiomycota</taxon>
        <taxon>Ustilaginomycotina</taxon>
        <taxon>Malasseziomycetes</taxon>
        <taxon>Malasseziales</taxon>
        <taxon>Malasseziaceae</taxon>
        <taxon>Malassezia</taxon>
    </lineage>
</organism>
<feature type="region of interest" description="Disordered" evidence="2">
    <location>
        <begin position="534"/>
        <end position="643"/>
    </location>
</feature>
<dbReference type="VEuPathDB" id="FungiDB:MSYG_4470"/>
<feature type="region of interest" description="Disordered" evidence="2">
    <location>
        <begin position="87"/>
        <end position="176"/>
    </location>
</feature>
<feature type="region of interest" description="Disordered" evidence="2">
    <location>
        <begin position="322"/>
        <end position="380"/>
    </location>
</feature>
<dbReference type="AlphaFoldDB" id="A0A1M8AC93"/>
<evidence type="ECO:0000313" key="4">
    <source>
        <dbReference type="Proteomes" id="UP000186303"/>
    </source>
</evidence>
<dbReference type="OrthoDB" id="3366040at2759"/>
<keyword evidence="4" id="KW-1185">Reference proteome</keyword>
<name>A0A1M8AC93_MALS4</name>
<feature type="region of interest" description="Disordered" evidence="2">
    <location>
        <begin position="263"/>
        <end position="285"/>
    </location>
</feature>
<proteinExistence type="predicted"/>
<evidence type="ECO:0000256" key="2">
    <source>
        <dbReference type="SAM" id="MobiDB-lite"/>
    </source>
</evidence>
<reference evidence="4" key="1">
    <citation type="journal article" date="2017" name="Nucleic Acids Res.">
        <title>Proteogenomics produces comprehensive and highly accurate protein-coding gene annotation in a complete genome assembly of Malassezia sympodialis.</title>
        <authorList>
            <person name="Zhu Y."/>
            <person name="Engstroem P.G."/>
            <person name="Tellgren-Roth C."/>
            <person name="Baudo C.D."/>
            <person name="Kennell J.C."/>
            <person name="Sun S."/>
            <person name="Billmyre R.B."/>
            <person name="Schroeder M.S."/>
            <person name="Andersson A."/>
            <person name="Holm T."/>
            <person name="Sigurgeirsson B."/>
            <person name="Wu G."/>
            <person name="Sankaranarayanan S.R."/>
            <person name="Siddharthan R."/>
            <person name="Sanyal K."/>
            <person name="Lundeberg J."/>
            <person name="Nystedt B."/>
            <person name="Boekhout T."/>
            <person name="Dawson T.L. Jr."/>
            <person name="Heitman J."/>
            <person name="Scheynius A."/>
            <person name="Lehtioe J."/>
        </authorList>
    </citation>
    <scope>NUCLEOTIDE SEQUENCE [LARGE SCALE GENOMIC DNA]</scope>
    <source>
        <strain evidence="4">ATCC 42132</strain>
    </source>
</reference>
<feature type="compositionally biased region" description="Polar residues" evidence="2">
    <location>
        <begin position="87"/>
        <end position="137"/>
    </location>
</feature>
<feature type="region of interest" description="Disordered" evidence="2">
    <location>
        <begin position="665"/>
        <end position="696"/>
    </location>
</feature>
<feature type="compositionally biased region" description="Polar residues" evidence="2">
    <location>
        <begin position="206"/>
        <end position="239"/>
    </location>
</feature>
<evidence type="ECO:0000256" key="1">
    <source>
        <dbReference type="SAM" id="Coils"/>
    </source>
</evidence>
<evidence type="ECO:0000313" key="3">
    <source>
        <dbReference type="EMBL" id="SHO80115.1"/>
    </source>
</evidence>
<feature type="region of interest" description="Disordered" evidence="2">
    <location>
        <begin position="201"/>
        <end position="239"/>
    </location>
</feature>
<feature type="coiled-coil region" evidence="1">
    <location>
        <begin position="382"/>
        <end position="473"/>
    </location>
</feature>
<feature type="compositionally biased region" description="Polar residues" evidence="2">
    <location>
        <begin position="322"/>
        <end position="350"/>
    </location>
</feature>
<feature type="compositionally biased region" description="Polar residues" evidence="2">
    <location>
        <begin position="610"/>
        <end position="623"/>
    </location>
</feature>
<dbReference type="EMBL" id="LT671828">
    <property type="protein sequence ID" value="SHO80115.1"/>
    <property type="molecule type" value="Genomic_DNA"/>
</dbReference>
<gene>
    <name evidence="3" type="ORF">MSYG_4470</name>
</gene>
<dbReference type="Proteomes" id="UP000186303">
    <property type="component" value="Chromosome 8"/>
</dbReference>
<sequence length="696" mass="76772">MEGSEAALSQSRPQRIIGSKHGYYKVSYLSANPNVGVLSKPPEWVPKHQVSNELVLTWRNQRSQRMAFIQKFKLKKGDRNNQDIQAISTPTSAQINTSIHEESSSTPLSKTTNAQSTVPHSEVESSQIGSMLNSKMESVQPHGVKPVSSEEIPESATSQQEEIEPIQTLRVSEQPEASYASKNLEISRRANISELPSVPTEHASFSAASGTGHDQGSSESLPMSSEPVNPSEEASTIQTQRGGVFQAVRHAAHAALGVFTSSQSEVTSSQPGAEANETVPSDTNQRIVAQSEPYVSNESSVHPSLSQGNVLLSQPLSQEITVQKTPEDASQNNITPNTADNSETSSSKTTTRVDDEARYVSRSGRRIRPPISTTNDPSNDTMEALNAKIMQQAEEIKFLKSMYEDASNSATRLTEELGNAKEQIRLLKDQLTEGLNAQRNLHMSEVKQWKQEAERAKQQLLFLELREQQVNDDIRRKAAEWDKHVEQDRRDTEFREKRWKEWDQRKQREGLVFESVSTNPTAQDSLSEELAELAAEANEASNTEQPVAANDQPRSSRRRAAATAVGTAEKNRDAPMRGDSSGAVVSTADSGVLLNPMPSRDTNMPEHAQDATSQDILGKQINQHHVRSAEKRTYETQTDSIQTANPQVVSPSVFKGTSTLYSAAATPLPSFPSTAMTQDRSDPTLSTVPRWKRRRQ</sequence>